<dbReference type="NCBIfam" id="TIGR00544">
    <property type="entry name" value="lgt"/>
    <property type="match status" value="1"/>
</dbReference>
<dbReference type="UniPathway" id="UPA00664"/>
<keyword evidence="3 7" id="KW-0808">Transferase</keyword>
<dbReference type="Proteomes" id="UP000315389">
    <property type="component" value="Unassembled WGS sequence"/>
</dbReference>
<evidence type="ECO:0000256" key="3">
    <source>
        <dbReference type="ARBA" id="ARBA00022679"/>
    </source>
</evidence>
<accession>A0A542ZW00</accession>
<dbReference type="HAMAP" id="MF_01147">
    <property type="entry name" value="Lgt"/>
    <property type="match status" value="1"/>
</dbReference>
<evidence type="ECO:0000256" key="7">
    <source>
        <dbReference type="HAMAP-Rule" id="MF_01147"/>
    </source>
</evidence>
<comment type="similarity">
    <text evidence="1 7">Belongs to the Lgt family.</text>
</comment>
<dbReference type="OrthoDB" id="871140at2"/>
<dbReference type="PANTHER" id="PTHR30589:SF0">
    <property type="entry name" value="PHOSPHATIDYLGLYCEROL--PROLIPOPROTEIN DIACYLGLYCERYL TRANSFERASE"/>
    <property type="match status" value="1"/>
</dbReference>
<keyword evidence="5 7" id="KW-1133">Transmembrane helix</keyword>
<dbReference type="EC" id="2.5.1.145" evidence="7"/>
<feature type="transmembrane region" description="Helical" evidence="7">
    <location>
        <begin position="96"/>
        <end position="118"/>
    </location>
</feature>
<dbReference type="GO" id="GO:0005886">
    <property type="term" value="C:plasma membrane"/>
    <property type="evidence" value="ECO:0007669"/>
    <property type="project" value="UniProtKB-SubCell"/>
</dbReference>
<organism evidence="8 9">
    <name type="scientific">Rarobacter faecitabidus</name>
    <dbReference type="NCBI Taxonomy" id="13243"/>
    <lineage>
        <taxon>Bacteria</taxon>
        <taxon>Bacillati</taxon>
        <taxon>Actinomycetota</taxon>
        <taxon>Actinomycetes</taxon>
        <taxon>Micrococcales</taxon>
        <taxon>Rarobacteraceae</taxon>
        <taxon>Rarobacter</taxon>
    </lineage>
</organism>
<feature type="transmembrane region" description="Helical" evidence="7">
    <location>
        <begin position="247"/>
        <end position="266"/>
    </location>
</feature>
<dbReference type="PANTHER" id="PTHR30589">
    <property type="entry name" value="PROLIPOPROTEIN DIACYLGLYCERYL TRANSFERASE"/>
    <property type="match status" value="1"/>
</dbReference>
<comment type="catalytic activity">
    <reaction evidence="7">
        <text>L-cysteinyl-[prolipoprotein] + a 1,2-diacyl-sn-glycero-3-phospho-(1'-sn-glycerol) = an S-1,2-diacyl-sn-glyceryl-L-cysteinyl-[prolipoprotein] + sn-glycerol 1-phosphate + H(+)</text>
        <dbReference type="Rhea" id="RHEA:56712"/>
        <dbReference type="Rhea" id="RHEA-COMP:14679"/>
        <dbReference type="Rhea" id="RHEA-COMP:14680"/>
        <dbReference type="ChEBI" id="CHEBI:15378"/>
        <dbReference type="ChEBI" id="CHEBI:29950"/>
        <dbReference type="ChEBI" id="CHEBI:57685"/>
        <dbReference type="ChEBI" id="CHEBI:64716"/>
        <dbReference type="ChEBI" id="CHEBI:140658"/>
        <dbReference type="EC" id="2.5.1.145"/>
    </reaction>
</comment>
<dbReference type="GO" id="GO:0008961">
    <property type="term" value="F:phosphatidylglycerol-prolipoprotein diacylglyceryl transferase activity"/>
    <property type="evidence" value="ECO:0007669"/>
    <property type="project" value="UniProtKB-UniRule"/>
</dbReference>
<evidence type="ECO:0000313" key="8">
    <source>
        <dbReference type="EMBL" id="TQL64416.1"/>
    </source>
</evidence>
<dbReference type="InterPro" id="IPR001640">
    <property type="entry name" value="Lgt"/>
</dbReference>
<dbReference type="Pfam" id="PF01790">
    <property type="entry name" value="LGT"/>
    <property type="match status" value="1"/>
</dbReference>
<evidence type="ECO:0000256" key="5">
    <source>
        <dbReference type="ARBA" id="ARBA00022989"/>
    </source>
</evidence>
<dbReference type="GO" id="GO:0042158">
    <property type="term" value="P:lipoprotein biosynthetic process"/>
    <property type="evidence" value="ECO:0007669"/>
    <property type="project" value="UniProtKB-UniRule"/>
</dbReference>
<gene>
    <name evidence="7" type="primary">lgt</name>
    <name evidence="8" type="ORF">FB461_0919</name>
</gene>
<keyword evidence="4 7" id="KW-0812">Transmembrane</keyword>
<sequence>MTLAGATLAAIPSPSVSQWQLGPLTIRAYALCLLAGIVIAIWWTARRWQARGGNPDTIYSVSVWAVPLGIIGGRLYHVITSPGAYFGKGGDPVAILYIWHGGLGIWGAIALGAVGAWIGCRRAGISLAQFADVAAPPVLLAQAIGRWGNWFNQELFGGPTDAPWALKVSDHVAIAAGYAPGTTFHPTFLYESLWSLLGVIALIACERRLRLRTGQVFWLYVLIYTAGRLWIEMLRVDEATTVLGLRLNVWTSAIVLIGSIAAIIAIGRGRPKPVASEE</sequence>
<keyword evidence="8" id="KW-0449">Lipoprotein</keyword>
<comment type="subcellular location">
    <subcellularLocation>
        <location evidence="7">Cell membrane</location>
        <topology evidence="7">Multi-pass membrane protein</topology>
    </subcellularLocation>
</comment>
<dbReference type="PROSITE" id="PS01311">
    <property type="entry name" value="LGT"/>
    <property type="match status" value="1"/>
</dbReference>
<evidence type="ECO:0000256" key="1">
    <source>
        <dbReference type="ARBA" id="ARBA00007150"/>
    </source>
</evidence>
<feature type="transmembrane region" description="Helical" evidence="7">
    <location>
        <begin position="57"/>
        <end position="76"/>
    </location>
</feature>
<name>A0A542ZW00_RARFA</name>
<evidence type="ECO:0000256" key="2">
    <source>
        <dbReference type="ARBA" id="ARBA00022475"/>
    </source>
</evidence>
<evidence type="ECO:0000256" key="4">
    <source>
        <dbReference type="ARBA" id="ARBA00022692"/>
    </source>
</evidence>
<feature type="transmembrane region" description="Helical" evidence="7">
    <location>
        <begin position="217"/>
        <end position="235"/>
    </location>
</feature>
<dbReference type="EMBL" id="VFOS01000001">
    <property type="protein sequence ID" value="TQL64416.1"/>
    <property type="molecule type" value="Genomic_DNA"/>
</dbReference>
<dbReference type="AlphaFoldDB" id="A0A542ZW00"/>
<feature type="transmembrane region" description="Helical" evidence="7">
    <location>
        <begin position="28"/>
        <end position="45"/>
    </location>
</feature>
<dbReference type="RefSeq" id="WP_142119348.1">
    <property type="nucleotide sequence ID" value="NZ_BAAASV010000003.1"/>
</dbReference>
<keyword evidence="2 7" id="KW-1003">Cell membrane</keyword>
<comment type="pathway">
    <text evidence="7">Protein modification; lipoprotein biosynthesis (diacylglyceryl transfer).</text>
</comment>
<proteinExistence type="inferred from homology"/>
<comment type="caution">
    <text evidence="8">The sequence shown here is derived from an EMBL/GenBank/DDBJ whole genome shotgun (WGS) entry which is preliminary data.</text>
</comment>
<comment type="function">
    <text evidence="7">Catalyzes the transfer of the diacylglyceryl group from phosphatidylglycerol to the sulfhydryl group of the N-terminal cysteine of a prolipoprotein, the first step in the formation of mature lipoproteins.</text>
</comment>
<keyword evidence="6 7" id="KW-0472">Membrane</keyword>
<feature type="binding site" evidence="7">
    <location>
        <position position="146"/>
    </location>
    <ligand>
        <name>a 1,2-diacyl-sn-glycero-3-phospho-(1'-sn-glycerol)</name>
        <dbReference type="ChEBI" id="CHEBI:64716"/>
    </ligand>
</feature>
<evidence type="ECO:0000256" key="6">
    <source>
        <dbReference type="ARBA" id="ARBA00023136"/>
    </source>
</evidence>
<evidence type="ECO:0000313" key="9">
    <source>
        <dbReference type="Proteomes" id="UP000315389"/>
    </source>
</evidence>
<keyword evidence="9" id="KW-1185">Reference proteome</keyword>
<reference evidence="8 9" key="1">
    <citation type="submission" date="2019-06" db="EMBL/GenBank/DDBJ databases">
        <title>Sequencing the genomes of 1000 actinobacteria strains.</title>
        <authorList>
            <person name="Klenk H.-P."/>
        </authorList>
    </citation>
    <scope>NUCLEOTIDE SEQUENCE [LARGE SCALE GENOMIC DNA]</scope>
    <source>
        <strain evidence="8 9">DSM 4813</strain>
    </source>
</reference>
<protein>
    <recommendedName>
        <fullName evidence="7">Phosphatidylglycerol--prolipoprotein diacylglyceryl transferase</fullName>
        <ecNumber evidence="7">2.5.1.145</ecNumber>
    </recommendedName>
</protein>